<sequence length="237" mass="26642">MGIHSILTHRRLQILLASLSLYASHSHGSPLTDNKNVCPRGWYQYERFCVTRGQGSSERAVALYCDGFGGIGIKGLCIISHTNDPTSYLVKEDNAVNLSKVFPLSVPNIQQPGSERDQMYATLSDRNNQVSPYRNPEFKEDSSSDSFLDSDILDNDDTPEIGFCPQGWTHYRNMCVYKPWSVTERCHQMNSIEFHGLCLKHADTHAETNTDPEAVYSKQKRICCCASFKAKGNNYGC</sequence>
<name>A0A0B7APQ7_9EUPU</name>
<keyword evidence="2" id="KW-0732">Signal</keyword>
<evidence type="ECO:0000256" key="2">
    <source>
        <dbReference type="SAM" id="SignalP"/>
    </source>
</evidence>
<evidence type="ECO:0000256" key="1">
    <source>
        <dbReference type="SAM" id="MobiDB-lite"/>
    </source>
</evidence>
<feature type="region of interest" description="Disordered" evidence="1">
    <location>
        <begin position="125"/>
        <end position="151"/>
    </location>
</feature>
<feature type="chain" id="PRO_5002111530" evidence="2">
    <location>
        <begin position="29"/>
        <end position="237"/>
    </location>
</feature>
<gene>
    <name evidence="3" type="primary">ORF128513</name>
</gene>
<organism evidence="3">
    <name type="scientific">Arion vulgaris</name>
    <dbReference type="NCBI Taxonomy" id="1028688"/>
    <lineage>
        <taxon>Eukaryota</taxon>
        <taxon>Metazoa</taxon>
        <taxon>Spiralia</taxon>
        <taxon>Lophotrochozoa</taxon>
        <taxon>Mollusca</taxon>
        <taxon>Gastropoda</taxon>
        <taxon>Heterobranchia</taxon>
        <taxon>Euthyneura</taxon>
        <taxon>Panpulmonata</taxon>
        <taxon>Eupulmonata</taxon>
        <taxon>Stylommatophora</taxon>
        <taxon>Helicina</taxon>
        <taxon>Arionoidea</taxon>
        <taxon>Arionidae</taxon>
        <taxon>Arion</taxon>
    </lineage>
</organism>
<feature type="signal peptide" evidence="2">
    <location>
        <begin position="1"/>
        <end position="28"/>
    </location>
</feature>
<reference evidence="3" key="1">
    <citation type="submission" date="2014-12" db="EMBL/GenBank/DDBJ databases">
        <title>Insight into the proteome of Arion vulgaris.</title>
        <authorList>
            <person name="Aradska J."/>
            <person name="Bulat T."/>
            <person name="Smidak R."/>
            <person name="Sarate P."/>
            <person name="Gangsoo J."/>
            <person name="Sialana F."/>
            <person name="Bilban M."/>
            <person name="Lubec G."/>
        </authorList>
    </citation>
    <scope>NUCLEOTIDE SEQUENCE</scope>
    <source>
        <tissue evidence="3">Skin</tissue>
    </source>
</reference>
<proteinExistence type="predicted"/>
<protein>
    <submittedName>
        <fullName evidence="3">Uncharacterized protein</fullName>
    </submittedName>
</protein>
<dbReference type="AlphaFoldDB" id="A0A0B7APQ7"/>
<dbReference type="EMBL" id="HACG01035030">
    <property type="protein sequence ID" value="CEK81895.1"/>
    <property type="molecule type" value="Transcribed_RNA"/>
</dbReference>
<accession>A0A0B7APQ7</accession>
<evidence type="ECO:0000313" key="3">
    <source>
        <dbReference type="EMBL" id="CEK81895.1"/>
    </source>
</evidence>